<comment type="similarity">
    <text evidence="1">Belongs to the ROK (NagC/XylR) family.</text>
</comment>
<name>A0A7W9PE15_9NOCA</name>
<dbReference type="Gene3D" id="3.30.420.40">
    <property type="match status" value="2"/>
</dbReference>
<sequence>MTILALDIGATKFAAGVVHAGRQVREVRRAAVPPERVWETCRELLRAVAGDTRITAIGIGSAGPVDVRSGTVAPLNIPEWRRGYPLVASVQELFPAAVIRLAVDGACLALAEHHVGGLRGVRDGLAMTVSSGIGGGIIMDGRVAVGRTGNAGHVGHIVVPGWDVPCGCGGVGCVEAVASGMSSARWAREQGWPGATGVDLARDAQAGDPIALAALKRAGTALGQAISSAAALLDIDRAVIGGGFAESGAPLWDPLRAAVAKHARIDFARGLHVVPSRISHGATLVGAGVLAAGHATADEYD</sequence>
<protein>
    <submittedName>
        <fullName evidence="2">Glucokinase</fullName>
        <ecNumber evidence="2">2.7.1.2</ecNumber>
    </submittedName>
</protein>
<keyword evidence="2" id="KW-0808">Transferase</keyword>
<dbReference type="Pfam" id="PF00480">
    <property type="entry name" value="ROK"/>
    <property type="match status" value="1"/>
</dbReference>
<dbReference type="EMBL" id="JACHIT010000001">
    <property type="protein sequence ID" value="MBB5914382.1"/>
    <property type="molecule type" value="Genomic_DNA"/>
</dbReference>
<accession>A0A7W9PE15</accession>
<dbReference type="SUPFAM" id="SSF53067">
    <property type="entry name" value="Actin-like ATPase domain"/>
    <property type="match status" value="1"/>
</dbReference>
<evidence type="ECO:0000313" key="3">
    <source>
        <dbReference type="Proteomes" id="UP000540412"/>
    </source>
</evidence>
<gene>
    <name evidence="2" type="ORF">BJY24_003249</name>
</gene>
<dbReference type="InterPro" id="IPR043129">
    <property type="entry name" value="ATPase_NBD"/>
</dbReference>
<evidence type="ECO:0000313" key="2">
    <source>
        <dbReference type="EMBL" id="MBB5914382.1"/>
    </source>
</evidence>
<dbReference type="EC" id="2.7.1.2" evidence="2"/>
<reference evidence="2 3" key="1">
    <citation type="submission" date="2020-08" db="EMBL/GenBank/DDBJ databases">
        <title>Sequencing the genomes of 1000 actinobacteria strains.</title>
        <authorList>
            <person name="Klenk H.-P."/>
        </authorList>
    </citation>
    <scope>NUCLEOTIDE SEQUENCE [LARGE SCALE GENOMIC DNA]</scope>
    <source>
        <strain evidence="2 3">DSM 43582</strain>
    </source>
</reference>
<dbReference type="PANTHER" id="PTHR18964:SF169">
    <property type="entry name" value="N-ACETYLMANNOSAMINE KINASE"/>
    <property type="match status" value="1"/>
</dbReference>
<dbReference type="InterPro" id="IPR049874">
    <property type="entry name" value="ROK_cs"/>
</dbReference>
<dbReference type="AlphaFoldDB" id="A0A7W9PE15"/>
<keyword evidence="3" id="KW-1185">Reference proteome</keyword>
<organism evidence="2 3">
    <name type="scientific">Nocardia transvalensis</name>
    <dbReference type="NCBI Taxonomy" id="37333"/>
    <lineage>
        <taxon>Bacteria</taxon>
        <taxon>Bacillati</taxon>
        <taxon>Actinomycetota</taxon>
        <taxon>Actinomycetes</taxon>
        <taxon>Mycobacteriales</taxon>
        <taxon>Nocardiaceae</taxon>
        <taxon>Nocardia</taxon>
    </lineage>
</organism>
<dbReference type="RefSeq" id="WP_040751147.1">
    <property type="nucleotide sequence ID" value="NZ_JACHIT010000001.1"/>
</dbReference>
<dbReference type="Proteomes" id="UP000540412">
    <property type="component" value="Unassembled WGS sequence"/>
</dbReference>
<keyword evidence="2" id="KW-0418">Kinase</keyword>
<dbReference type="GO" id="GO:0004340">
    <property type="term" value="F:glucokinase activity"/>
    <property type="evidence" value="ECO:0007669"/>
    <property type="project" value="UniProtKB-EC"/>
</dbReference>
<proteinExistence type="inferred from homology"/>
<evidence type="ECO:0000256" key="1">
    <source>
        <dbReference type="ARBA" id="ARBA00006479"/>
    </source>
</evidence>
<dbReference type="InterPro" id="IPR000600">
    <property type="entry name" value="ROK"/>
</dbReference>
<comment type="caution">
    <text evidence="2">The sequence shown here is derived from an EMBL/GenBank/DDBJ whole genome shotgun (WGS) entry which is preliminary data.</text>
</comment>
<dbReference type="PANTHER" id="PTHR18964">
    <property type="entry name" value="ROK (REPRESSOR, ORF, KINASE) FAMILY"/>
    <property type="match status" value="1"/>
</dbReference>
<dbReference type="PROSITE" id="PS01125">
    <property type="entry name" value="ROK"/>
    <property type="match status" value="1"/>
</dbReference>